<dbReference type="Proteomes" id="UP000683493">
    <property type="component" value="Chromosome"/>
</dbReference>
<accession>A0ABX8JG73</accession>
<feature type="modified residue" description="4-aspartylphosphate" evidence="3">
    <location>
        <position position="55"/>
    </location>
</feature>
<dbReference type="PROSITE" id="PS50110">
    <property type="entry name" value="RESPONSE_REGULATORY"/>
    <property type="match status" value="1"/>
</dbReference>
<dbReference type="SMART" id="SM00448">
    <property type="entry name" value="REC"/>
    <property type="match status" value="1"/>
</dbReference>
<evidence type="ECO:0000256" key="3">
    <source>
        <dbReference type="PROSITE-ProRule" id="PRU00169"/>
    </source>
</evidence>
<dbReference type="Pfam" id="PF00072">
    <property type="entry name" value="Response_reg"/>
    <property type="match status" value="1"/>
</dbReference>
<keyword evidence="2" id="KW-0902">Two-component regulatory system</keyword>
<dbReference type="InterPro" id="IPR050595">
    <property type="entry name" value="Bact_response_regulator"/>
</dbReference>
<evidence type="ECO:0000256" key="1">
    <source>
        <dbReference type="ARBA" id="ARBA00022553"/>
    </source>
</evidence>
<evidence type="ECO:0000313" key="5">
    <source>
        <dbReference type="EMBL" id="QWV97323.1"/>
    </source>
</evidence>
<proteinExistence type="predicted"/>
<gene>
    <name evidence="5" type="ORF">KP005_18575</name>
</gene>
<dbReference type="EMBL" id="CP076724">
    <property type="protein sequence ID" value="QWV97323.1"/>
    <property type="molecule type" value="Genomic_DNA"/>
</dbReference>
<evidence type="ECO:0000313" key="6">
    <source>
        <dbReference type="Proteomes" id="UP000683493"/>
    </source>
</evidence>
<name>A0ABX8JG73_9BACT</name>
<organism evidence="5 6">
    <name type="scientific">Geomonas diazotrophica</name>
    <dbReference type="NCBI Taxonomy" id="2843197"/>
    <lineage>
        <taxon>Bacteria</taxon>
        <taxon>Pseudomonadati</taxon>
        <taxon>Thermodesulfobacteriota</taxon>
        <taxon>Desulfuromonadia</taxon>
        <taxon>Geobacterales</taxon>
        <taxon>Geobacteraceae</taxon>
        <taxon>Geomonas</taxon>
    </lineage>
</organism>
<evidence type="ECO:0000256" key="2">
    <source>
        <dbReference type="ARBA" id="ARBA00023012"/>
    </source>
</evidence>
<keyword evidence="1 3" id="KW-0597">Phosphoprotein</keyword>
<evidence type="ECO:0000259" key="4">
    <source>
        <dbReference type="PROSITE" id="PS50110"/>
    </source>
</evidence>
<dbReference type="PANTHER" id="PTHR44591">
    <property type="entry name" value="STRESS RESPONSE REGULATOR PROTEIN 1"/>
    <property type="match status" value="1"/>
</dbReference>
<protein>
    <submittedName>
        <fullName evidence="5">Response regulator</fullName>
    </submittedName>
</protein>
<feature type="domain" description="Response regulatory" evidence="4">
    <location>
        <begin position="5"/>
        <end position="122"/>
    </location>
</feature>
<dbReference type="InterPro" id="IPR001789">
    <property type="entry name" value="Sig_transdc_resp-reg_receiver"/>
</dbReference>
<sequence length="123" mass="13375">MGKQRILVIDDDETVTTLLQGILEWAGYEVRMACNAAEANRYLWEGAQPALIILDVMMPFLSGEKVAEIYRANEATRDIPILYVSGKPEAELQALVERTGAGGYLHKPFAAAKVVAAVQGLLG</sequence>
<reference evidence="5 6" key="1">
    <citation type="submission" date="2021-06" db="EMBL/GenBank/DDBJ databases">
        <title>Gemonas diversity in paddy soil.</title>
        <authorList>
            <person name="Liu G."/>
        </authorList>
    </citation>
    <scope>NUCLEOTIDE SEQUENCE [LARGE SCALE GENOMIC DNA]</scope>
    <source>
        <strain evidence="5 6">RG29</strain>
    </source>
</reference>
<keyword evidence="6" id="KW-1185">Reference proteome</keyword>
<dbReference type="PANTHER" id="PTHR44591:SF14">
    <property type="entry name" value="PROTEIN PILG"/>
    <property type="match status" value="1"/>
</dbReference>